<protein>
    <submittedName>
        <fullName evidence="9">Uncharacterized protein LOC110203585</fullName>
    </submittedName>
</protein>
<comment type="similarity">
    <text evidence="6">Belongs to the VMA21 family.</text>
</comment>
<comment type="subunit">
    <text evidence="6">Associates with the V0 complex of the vacuolar ATPase (V-ATPase).</text>
</comment>
<evidence type="ECO:0000256" key="7">
    <source>
        <dbReference type="SAM" id="MobiDB-lite"/>
    </source>
</evidence>
<comment type="subcellular location">
    <subcellularLocation>
        <location evidence="6">Endoplasmic reticulum membrane</location>
        <topology evidence="6">Multi-pass membrane protein</topology>
    </subcellularLocation>
    <subcellularLocation>
        <location evidence="6">Endoplasmic reticulum-Golgi intermediate compartment membrane</location>
        <topology evidence="6">Multi-pass membrane protein</topology>
    </subcellularLocation>
    <subcellularLocation>
        <location evidence="6">Cytoplasmic vesicle</location>
        <location evidence="6">COPII-coated vesicle membrane</location>
        <topology evidence="6">Multi-pass membrane protein</topology>
    </subcellularLocation>
</comment>
<dbReference type="GO" id="GO:0033116">
    <property type="term" value="C:endoplasmic reticulum-Golgi intermediate compartment membrane"/>
    <property type="evidence" value="ECO:0007669"/>
    <property type="project" value="UniProtKB-SubCell"/>
</dbReference>
<keyword evidence="8" id="KW-1185">Reference proteome</keyword>
<keyword evidence="2 6" id="KW-0256">Endoplasmic reticulum</keyword>
<accession>A0A6P5JNJ7</accession>
<dbReference type="InParanoid" id="A0A6P5JNJ7"/>
<name>A0A6P5JNJ7_PHACI</name>
<feature type="transmembrane region" description="Helical" evidence="6">
    <location>
        <begin position="218"/>
        <end position="236"/>
    </location>
</feature>
<keyword evidence="4 6" id="KW-0472">Membrane</keyword>
<dbReference type="GO" id="GO:0070072">
    <property type="term" value="P:vacuolar proton-transporting V-type ATPase complex assembly"/>
    <property type="evidence" value="ECO:0007669"/>
    <property type="project" value="UniProtKB-UniRule"/>
</dbReference>
<evidence type="ECO:0000256" key="6">
    <source>
        <dbReference type="HAMAP-Rule" id="MF_03058"/>
    </source>
</evidence>
<dbReference type="GO" id="GO:0005789">
    <property type="term" value="C:endoplasmic reticulum membrane"/>
    <property type="evidence" value="ECO:0007669"/>
    <property type="project" value="UniProtKB-SubCell"/>
</dbReference>
<dbReference type="Proteomes" id="UP000515140">
    <property type="component" value="Unplaced"/>
</dbReference>
<evidence type="ECO:0000256" key="1">
    <source>
        <dbReference type="ARBA" id="ARBA00022692"/>
    </source>
</evidence>
<comment type="function">
    <text evidence="6">Required for the assembly of the V0 complex of the vacuolar ATPase (V-ATPase) in the endoplasmic reticulum.</text>
</comment>
<keyword evidence="3 6" id="KW-1133">Transmembrane helix</keyword>
<dbReference type="GO" id="GO:0012507">
    <property type="term" value="C:ER to Golgi transport vesicle membrane"/>
    <property type="evidence" value="ECO:0007669"/>
    <property type="project" value="UniProtKB-SubCell"/>
</dbReference>
<dbReference type="PANTHER" id="PTHR31792:SF3">
    <property type="entry name" value="VACUOLAR ATPASE ASSEMBLY INTEGRAL MEMBRANE PROTEIN VMA21"/>
    <property type="match status" value="1"/>
</dbReference>
<sequence>MAPRQQRRAGCSPETQAAVKSPKEENGGQRRKEEKWVIREMWRAGEEGGKAVPGVGWDLVADVNYVTLGVQLCGANDAWSLGNQRQYCKARESRGRRQACVKATRYHQRIRRGRCQGPREDTCDSIPSFSSPLPPKSRELQDSVLGQRGWRRAGSADGAAAPRLQCGQAGAFSRSVCRAAVQPDPEMDPIDEKKLRALQMLQPPGLGKGRALLATLRTLMLFTAAMITLPICLYFVSKTYLFEGMLGLPAIDSYFYSAIVAVVSVHIVLALFVYMAWNEGTRQWQEASKLE</sequence>
<keyword evidence="5 6" id="KW-0968">Cytoplasmic vesicle</keyword>
<feature type="compositionally biased region" description="Basic and acidic residues" evidence="7">
    <location>
        <begin position="21"/>
        <end position="33"/>
    </location>
</feature>
<dbReference type="InterPro" id="IPR019013">
    <property type="entry name" value="Vma21"/>
</dbReference>
<evidence type="ECO:0000256" key="3">
    <source>
        <dbReference type="ARBA" id="ARBA00022989"/>
    </source>
</evidence>
<organism evidence="8 9">
    <name type="scientific">Phascolarctos cinereus</name>
    <name type="common">Koala</name>
    <dbReference type="NCBI Taxonomy" id="38626"/>
    <lineage>
        <taxon>Eukaryota</taxon>
        <taxon>Metazoa</taxon>
        <taxon>Chordata</taxon>
        <taxon>Craniata</taxon>
        <taxon>Vertebrata</taxon>
        <taxon>Euteleostomi</taxon>
        <taxon>Mammalia</taxon>
        <taxon>Metatheria</taxon>
        <taxon>Diprotodontia</taxon>
        <taxon>Phascolarctidae</taxon>
        <taxon>Phascolarctos</taxon>
    </lineage>
</organism>
<evidence type="ECO:0000256" key="4">
    <source>
        <dbReference type="ARBA" id="ARBA00023136"/>
    </source>
</evidence>
<dbReference type="AlphaFoldDB" id="A0A6P5JNJ7"/>
<evidence type="ECO:0000256" key="2">
    <source>
        <dbReference type="ARBA" id="ARBA00022824"/>
    </source>
</evidence>
<feature type="region of interest" description="Disordered" evidence="7">
    <location>
        <begin position="112"/>
        <end position="138"/>
    </location>
</feature>
<dbReference type="KEGG" id="pcw:110203585"/>
<evidence type="ECO:0000313" key="8">
    <source>
        <dbReference type="Proteomes" id="UP000515140"/>
    </source>
</evidence>
<dbReference type="Pfam" id="PF09446">
    <property type="entry name" value="VMA21"/>
    <property type="match status" value="1"/>
</dbReference>
<evidence type="ECO:0000313" key="9">
    <source>
        <dbReference type="RefSeq" id="XP_020835750.1"/>
    </source>
</evidence>
<evidence type="ECO:0000256" key="5">
    <source>
        <dbReference type="ARBA" id="ARBA00023329"/>
    </source>
</evidence>
<reference evidence="9" key="1">
    <citation type="submission" date="2025-08" db="UniProtKB">
        <authorList>
            <consortium name="RefSeq"/>
        </authorList>
    </citation>
    <scope>IDENTIFICATION</scope>
    <source>
        <tissue evidence="9">Spleen</tissue>
    </source>
</reference>
<proteinExistence type="inferred from homology"/>
<feature type="transmembrane region" description="Helical" evidence="6">
    <location>
        <begin position="256"/>
        <end position="277"/>
    </location>
</feature>
<feature type="region of interest" description="Disordered" evidence="7">
    <location>
        <begin position="1"/>
        <end position="33"/>
    </location>
</feature>
<gene>
    <name evidence="9" type="primary">LOC110203585</name>
</gene>
<dbReference type="GeneID" id="110203585"/>
<dbReference type="HAMAP" id="MF_03058">
    <property type="entry name" value="VMA21"/>
    <property type="match status" value="1"/>
</dbReference>
<keyword evidence="1 6" id="KW-0812">Transmembrane</keyword>
<dbReference type="RefSeq" id="XP_020835750.1">
    <property type="nucleotide sequence ID" value="XM_020980091.1"/>
</dbReference>
<dbReference type="PANTHER" id="PTHR31792">
    <property type="entry name" value="VACUOLAR ATPASE ASSEMBLY INTEGRAL MEMBRANE PROTEIN VMA21"/>
    <property type="match status" value="1"/>
</dbReference>